<feature type="transmembrane region" description="Helical" evidence="8">
    <location>
        <begin position="122"/>
        <end position="140"/>
    </location>
</feature>
<dbReference type="STRING" id="1404245.CGLY_11325"/>
<feature type="transmembrane region" description="Helical" evidence="8">
    <location>
        <begin position="405"/>
        <end position="427"/>
    </location>
</feature>
<sequence length="471" mass="48751">MAHDDSPGSAGPTTTTAHTPDGAVSAAGGPGPDGTADVVEVSPKDVSRIARAAFVGTALEWYDYFLFGTAAALVFNHLFFTDLNALAATMASFATFGVGFVARPIGAFLFGLLGDRVGRRPTLIISIIAIGTATGVIGVLPTFADIGLAAPILLALLRLLQGVAVGGEWGGATTIAIEHAPPEKRGRYAAMVQLGSPVGTLLSSAAFTLVLLLPSDSVDAWGWRLPFLAAFPLLGIALLIRLQVEESPVFAQLMENDDQPKTSAFEVFRSGWKQLCVAICVALLGVGGFYVMNTFVVSYATGTLGVERQPVVNATLVAALVQIVVVLIFGRVAEKFGPGKVVAFGGIVTALAAWPLFLLIDTGNIAAITVAISLGIGVLTISYSVTGALLSELFPARLRYTGVSLGYNLAGAITGFLPFIATALMGLQDEPSSTPAIVILAVISLITAAGGFIGERWRVTDDVVVTSAHGH</sequence>
<dbReference type="Gene3D" id="1.20.1250.20">
    <property type="entry name" value="MFS general substrate transporter like domains"/>
    <property type="match status" value="2"/>
</dbReference>
<evidence type="ECO:0000313" key="11">
    <source>
        <dbReference type="Proteomes" id="UP000023703"/>
    </source>
</evidence>
<accession>X5EBE5</accession>
<keyword evidence="3" id="KW-1003">Cell membrane</keyword>
<proteinExistence type="predicted"/>
<dbReference type="InterPro" id="IPR005829">
    <property type="entry name" value="Sugar_transporter_CS"/>
</dbReference>
<feature type="transmembrane region" description="Helical" evidence="8">
    <location>
        <begin position="433"/>
        <end position="453"/>
    </location>
</feature>
<dbReference type="GO" id="GO:0005886">
    <property type="term" value="C:plasma membrane"/>
    <property type="evidence" value="ECO:0007669"/>
    <property type="project" value="UniProtKB-SubCell"/>
</dbReference>
<feature type="transmembrane region" description="Helical" evidence="8">
    <location>
        <begin position="225"/>
        <end position="244"/>
    </location>
</feature>
<keyword evidence="2" id="KW-0813">Transport</keyword>
<dbReference type="PANTHER" id="PTHR43045">
    <property type="entry name" value="SHIKIMATE TRANSPORTER"/>
    <property type="match status" value="1"/>
</dbReference>
<evidence type="ECO:0000256" key="7">
    <source>
        <dbReference type="SAM" id="MobiDB-lite"/>
    </source>
</evidence>
<reference evidence="10 11" key="1">
    <citation type="journal article" date="2015" name="Int. J. Syst. Evol. Microbiol.">
        <title>Revisiting Corynebacterium glyciniphilum (ex Kubota et al., 1972) sp. nov., nom. rev., isolated from putrefied banana.</title>
        <authorList>
            <person name="Al-Dilaimi A."/>
            <person name="Bednarz H."/>
            <person name="Lomker A."/>
            <person name="Niehaus K."/>
            <person name="Kalinowski J."/>
            <person name="Ruckert C."/>
        </authorList>
    </citation>
    <scope>NUCLEOTIDE SEQUENCE [LARGE SCALE GENOMIC DNA]</scope>
    <source>
        <strain evidence="10">AJ 3170</strain>
    </source>
</reference>
<feature type="transmembrane region" description="Helical" evidence="8">
    <location>
        <begin position="188"/>
        <end position="213"/>
    </location>
</feature>
<feature type="transmembrane region" description="Helical" evidence="8">
    <location>
        <begin position="86"/>
        <end position="110"/>
    </location>
</feature>
<keyword evidence="11" id="KW-1185">Reference proteome</keyword>
<feature type="region of interest" description="Disordered" evidence="7">
    <location>
        <begin position="1"/>
        <end position="36"/>
    </location>
</feature>
<dbReference type="EMBL" id="CP006842">
    <property type="protein sequence ID" value="AHW64710.1"/>
    <property type="molecule type" value="Genomic_DNA"/>
</dbReference>
<feature type="domain" description="Major facilitator superfamily (MFS) profile" evidence="9">
    <location>
        <begin position="49"/>
        <end position="459"/>
    </location>
</feature>
<evidence type="ECO:0000313" key="10">
    <source>
        <dbReference type="EMBL" id="AHW64710.1"/>
    </source>
</evidence>
<evidence type="ECO:0000256" key="6">
    <source>
        <dbReference type="ARBA" id="ARBA00023136"/>
    </source>
</evidence>
<feature type="transmembrane region" description="Helical" evidence="8">
    <location>
        <begin position="311"/>
        <end position="329"/>
    </location>
</feature>
<gene>
    <name evidence="10" type="ORF">CGLY_11325</name>
</gene>
<dbReference type="InterPro" id="IPR036259">
    <property type="entry name" value="MFS_trans_sf"/>
</dbReference>
<evidence type="ECO:0000256" key="4">
    <source>
        <dbReference type="ARBA" id="ARBA00022692"/>
    </source>
</evidence>
<protein>
    <submittedName>
        <fullName evidence="10">Transporter, MFS-type</fullName>
    </submittedName>
</protein>
<keyword evidence="6 8" id="KW-0472">Membrane</keyword>
<keyword evidence="4 8" id="KW-0812">Transmembrane</keyword>
<dbReference type="HOGENOM" id="CLU_001265_39_5_11"/>
<dbReference type="PROSITE" id="PS50850">
    <property type="entry name" value="MFS"/>
    <property type="match status" value="1"/>
</dbReference>
<dbReference type="PROSITE" id="PS00217">
    <property type="entry name" value="SUGAR_TRANSPORT_2"/>
    <property type="match status" value="1"/>
</dbReference>
<dbReference type="Pfam" id="PF07690">
    <property type="entry name" value="MFS_1"/>
    <property type="match status" value="1"/>
</dbReference>
<feature type="transmembrane region" description="Helical" evidence="8">
    <location>
        <begin position="275"/>
        <end position="299"/>
    </location>
</feature>
<feature type="transmembrane region" description="Helical" evidence="8">
    <location>
        <begin position="341"/>
        <end position="360"/>
    </location>
</feature>
<feature type="transmembrane region" description="Helical" evidence="8">
    <location>
        <begin position="61"/>
        <end position="80"/>
    </location>
</feature>
<keyword evidence="5 8" id="KW-1133">Transmembrane helix</keyword>
<dbReference type="RefSeq" id="WP_081803896.1">
    <property type="nucleotide sequence ID" value="NZ_CP006842.1"/>
</dbReference>
<comment type="subcellular location">
    <subcellularLocation>
        <location evidence="1">Cell membrane</location>
        <topology evidence="1">Multi-pass membrane protein</topology>
    </subcellularLocation>
</comment>
<evidence type="ECO:0000256" key="2">
    <source>
        <dbReference type="ARBA" id="ARBA00022448"/>
    </source>
</evidence>
<evidence type="ECO:0000256" key="3">
    <source>
        <dbReference type="ARBA" id="ARBA00022475"/>
    </source>
</evidence>
<dbReference type="PANTHER" id="PTHR43045:SF1">
    <property type="entry name" value="SHIKIMATE TRANSPORTER"/>
    <property type="match status" value="1"/>
</dbReference>
<dbReference type="SUPFAM" id="SSF103473">
    <property type="entry name" value="MFS general substrate transporter"/>
    <property type="match status" value="1"/>
</dbReference>
<feature type="transmembrane region" description="Helical" evidence="8">
    <location>
        <begin position="146"/>
        <end position="167"/>
    </location>
</feature>
<evidence type="ECO:0000256" key="8">
    <source>
        <dbReference type="SAM" id="Phobius"/>
    </source>
</evidence>
<organism evidence="10 11">
    <name type="scientific">Corynebacterium glyciniphilum AJ 3170</name>
    <dbReference type="NCBI Taxonomy" id="1404245"/>
    <lineage>
        <taxon>Bacteria</taxon>
        <taxon>Bacillati</taxon>
        <taxon>Actinomycetota</taxon>
        <taxon>Actinomycetes</taxon>
        <taxon>Mycobacteriales</taxon>
        <taxon>Corynebacteriaceae</taxon>
        <taxon>Corynebacterium</taxon>
    </lineage>
</organism>
<dbReference type="CDD" id="cd17369">
    <property type="entry name" value="MFS_ShiA_like"/>
    <property type="match status" value="1"/>
</dbReference>
<dbReference type="AlphaFoldDB" id="X5EBE5"/>
<name>X5EBE5_9CORY</name>
<dbReference type="InterPro" id="IPR011701">
    <property type="entry name" value="MFS"/>
</dbReference>
<dbReference type="Proteomes" id="UP000023703">
    <property type="component" value="Chromosome"/>
</dbReference>
<dbReference type="InterPro" id="IPR020846">
    <property type="entry name" value="MFS_dom"/>
</dbReference>
<dbReference type="GO" id="GO:0022857">
    <property type="term" value="F:transmembrane transporter activity"/>
    <property type="evidence" value="ECO:0007669"/>
    <property type="project" value="InterPro"/>
</dbReference>
<evidence type="ECO:0000256" key="5">
    <source>
        <dbReference type="ARBA" id="ARBA00022989"/>
    </source>
</evidence>
<dbReference type="OrthoDB" id="8953821at2"/>
<dbReference type="KEGG" id="cgy:CGLY_11325"/>
<dbReference type="eggNOG" id="COG0477">
    <property type="taxonomic scope" value="Bacteria"/>
</dbReference>
<feature type="transmembrane region" description="Helical" evidence="8">
    <location>
        <begin position="366"/>
        <end position="393"/>
    </location>
</feature>
<evidence type="ECO:0000259" key="9">
    <source>
        <dbReference type="PROSITE" id="PS50850"/>
    </source>
</evidence>
<evidence type="ECO:0000256" key="1">
    <source>
        <dbReference type="ARBA" id="ARBA00004651"/>
    </source>
</evidence>